<protein>
    <submittedName>
        <fullName evidence="2">Uncharacterized protein</fullName>
    </submittedName>
</protein>
<dbReference type="Proteomes" id="UP000183567">
    <property type="component" value="Unassembled WGS sequence"/>
</dbReference>
<organism evidence="2 3">
    <name type="scientific">Rhizopogon vesiculosus</name>
    <dbReference type="NCBI Taxonomy" id="180088"/>
    <lineage>
        <taxon>Eukaryota</taxon>
        <taxon>Fungi</taxon>
        <taxon>Dikarya</taxon>
        <taxon>Basidiomycota</taxon>
        <taxon>Agaricomycotina</taxon>
        <taxon>Agaricomycetes</taxon>
        <taxon>Agaricomycetidae</taxon>
        <taxon>Boletales</taxon>
        <taxon>Suillineae</taxon>
        <taxon>Rhizopogonaceae</taxon>
        <taxon>Rhizopogon</taxon>
    </lineage>
</organism>
<comment type="caution">
    <text evidence="2">The sequence shown here is derived from an EMBL/GenBank/DDBJ whole genome shotgun (WGS) entry which is preliminary data.</text>
</comment>
<reference evidence="2 3" key="1">
    <citation type="submission" date="2016-03" db="EMBL/GenBank/DDBJ databases">
        <title>Comparative genomics of the ectomycorrhizal sister species Rhizopogon vinicolor and Rhizopogon vesiculosus (Basidiomycota: Boletales) reveals a divergence of the mating type B locus.</title>
        <authorList>
            <person name="Mujic A.B."/>
            <person name="Kuo A."/>
            <person name="Tritt A."/>
            <person name="Lipzen A."/>
            <person name="Chen C."/>
            <person name="Johnson J."/>
            <person name="Sharma A."/>
            <person name="Barry K."/>
            <person name="Grigoriev I.V."/>
            <person name="Spatafora J.W."/>
        </authorList>
    </citation>
    <scope>NUCLEOTIDE SEQUENCE [LARGE SCALE GENOMIC DNA]</scope>
    <source>
        <strain evidence="2 3">AM-OR11-056</strain>
    </source>
</reference>
<name>A0A1J8Q9W4_9AGAM</name>
<feature type="compositionally biased region" description="Polar residues" evidence="1">
    <location>
        <begin position="15"/>
        <end position="27"/>
    </location>
</feature>
<accession>A0A1J8Q9W4</accession>
<evidence type="ECO:0000313" key="2">
    <source>
        <dbReference type="EMBL" id="OJA18462.1"/>
    </source>
</evidence>
<dbReference type="AlphaFoldDB" id="A0A1J8Q9W4"/>
<gene>
    <name evidence="2" type="ORF">AZE42_14157</name>
</gene>
<evidence type="ECO:0000256" key="1">
    <source>
        <dbReference type="SAM" id="MobiDB-lite"/>
    </source>
</evidence>
<dbReference type="EMBL" id="LVVM01001481">
    <property type="protein sequence ID" value="OJA18462.1"/>
    <property type="molecule type" value="Genomic_DNA"/>
</dbReference>
<proteinExistence type="predicted"/>
<keyword evidence="3" id="KW-1185">Reference proteome</keyword>
<sequence>METSSPKPLRLLHRQNLSPRTESQTGLFGTRQPPSRP</sequence>
<feature type="region of interest" description="Disordered" evidence="1">
    <location>
        <begin position="1"/>
        <end position="37"/>
    </location>
</feature>
<evidence type="ECO:0000313" key="3">
    <source>
        <dbReference type="Proteomes" id="UP000183567"/>
    </source>
</evidence>